<keyword evidence="1" id="KW-0732">Signal</keyword>
<dbReference type="Proteomes" id="UP000198901">
    <property type="component" value="Unassembled WGS sequence"/>
</dbReference>
<dbReference type="EMBL" id="FNGS01000006">
    <property type="protein sequence ID" value="SDM35898.1"/>
    <property type="molecule type" value="Genomic_DNA"/>
</dbReference>
<keyword evidence="3" id="KW-1185">Reference proteome</keyword>
<dbReference type="RefSeq" id="WP_093204387.1">
    <property type="nucleotide sequence ID" value="NZ_FNGS01000006.1"/>
</dbReference>
<evidence type="ECO:0000313" key="2">
    <source>
        <dbReference type="EMBL" id="SDM35898.1"/>
    </source>
</evidence>
<proteinExistence type="predicted"/>
<evidence type="ECO:0000256" key="1">
    <source>
        <dbReference type="SAM" id="SignalP"/>
    </source>
</evidence>
<evidence type="ECO:0000313" key="3">
    <source>
        <dbReference type="Proteomes" id="UP000198901"/>
    </source>
</evidence>
<accession>A0A1G9SK85</accession>
<organism evidence="2 3">
    <name type="scientific">Siphonobacter aquaeclarae</name>
    <dbReference type="NCBI Taxonomy" id="563176"/>
    <lineage>
        <taxon>Bacteria</taxon>
        <taxon>Pseudomonadati</taxon>
        <taxon>Bacteroidota</taxon>
        <taxon>Cytophagia</taxon>
        <taxon>Cytophagales</taxon>
        <taxon>Cytophagaceae</taxon>
        <taxon>Siphonobacter</taxon>
    </lineage>
</organism>
<reference evidence="2 3" key="1">
    <citation type="submission" date="2016-10" db="EMBL/GenBank/DDBJ databases">
        <authorList>
            <person name="de Groot N.N."/>
        </authorList>
    </citation>
    <scope>NUCLEOTIDE SEQUENCE [LARGE SCALE GENOMIC DNA]</scope>
    <source>
        <strain evidence="2 3">DSM 21668</strain>
    </source>
</reference>
<dbReference type="STRING" id="563176.SAMN04488090_3208"/>
<dbReference type="AlphaFoldDB" id="A0A1G9SK85"/>
<dbReference type="OrthoDB" id="1059469at2"/>
<gene>
    <name evidence="2" type="ORF">SAMN04488090_3208</name>
</gene>
<protein>
    <submittedName>
        <fullName evidence="2">Uncharacterized protein</fullName>
    </submittedName>
</protein>
<sequence>MKRLLLFWLWLLSGTAWAQMLPTRHLEILCDEKKTEDFDVLSLGADGLLITRTVNDPFRNVSHLYQFTRYDSTLARKWESEFRLKYPFEGLLSYHTGDHLYWLCGDPSSDKIQIWKVHLETGDTELIEGEVLAIDEVSQFKVLGNKAFLAGKYNDRPVVVAFSFFDKSSKALPDLFDYHLALNGLEVNEQRNQVHVFAHSTRKGRCRLLLHVYDYDGKLVRKEDLSDDSDKSLITGKVIPLSNGESLLVGNYSLHCSEYSQGLYLARLGEHGRRDIRYIPFSDLPNFFNYLKPGRQERMRTRIAESRKKGKDPKLSYLLQVHDVIPDGNGYLLLAEAYYPQYKTASTVFSGRNRPQDSFRYTHAIVCGLDRAGNLLWDNCVSLDDLTSGELTQQIQLSRQGNTLLLAYPYETKIRTQRIRGGETLGAGEESERLPEAVRKNLNSDAPASLSAWYDANFLTWGFRKIDAGPSPRDAFFVYKLEPSPAVN</sequence>
<feature type="signal peptide" evidence="1">
    <location>
        <begin position="1"/>
        <end position="18"/>
    </location>
</feature>
<feature type="chain" id="PRO_5011684364" evidence="1">
    <location>
        <begin position="19"/>
        <end position="488"/>
    </location>
</feature>
<name>A0A1G9SK85_9BACT</name>